<dbReference type="KEGG" id="lenr:94169724"/>
<dbReference type="SMART" id="SM00015">
    <property type="entry name" value="IQ"/>
    <property type="match status" value="11"/>
</dbReference>
<feature type="compositionally biased region" description="Low complexity" evidence="1">
    <location>
        <begin position="2046"/>
        <end position="2063"/>
    </location>
</feature>
<dbReference type="RefSeq" id="XP_067690317.1">
    <property type="nucleotide sequence ID" value="XM_067834214.1"/>
</dbReference>
<feature type="compositionally biased region" description="Low complexity" evidence="1">
    <location>
        <begin position="425"/>
        <end position="435"/>
    </location>
</feature>
<name>A0A836FXH9_LEIEN</name>
<feature type="region of interest" description="Disordered" evidence="1">
    <location>
        <begin position="332"/>
        <end position="526"/>
    </location>
</feature>
<proteinExistence type="predicted"/>
<dbReference type="Pfam" id="PF00612">
    <property type="entry name" value="IQ"/>
    <property type="match status" value="7"/>
</dbReference>
<evidence type="ECO:0000313" key="2">
    <source>
        <dbReference type="EMBL" id="KAG5471147.1"/>
    </source>
</evidence>
<feature type="region of interest" description="Disordered" evidence="1">
    <location>
        <begin position="2038"/>
        <end position="2069"/>
    </location>
</feature>
<organism evidence="2 3">
    <name type="scientific">Leishmania enriettii</name>
    <dbReference type="NCBI Taxonomy" id="5663"/>
    <lineage>
        <taxon>Eukaryota</taxon>
        <taxon>Discoba</taxon>
        <taxon>Euglenozoa</taxon>
        <taxon>Kinetoplastea</taxon>
        <taxon>Metakinetoplastina</taxon>
        <taxon>Trypanosomatida</taxon>
        <taxon>Trypanosomatidae</taxon>
        <taxon>Leishmaniinae</taxon>
        <taxon>Leishmania</taxon>
    </lineage>
</organism>
<evidence type="ECO:0008006" key="4">
    <source>
        <dbReference type="Google" id="ProtNLM"/>
    </source>
</evidence>
<reference evidence="2 3" key="1">
    <citation type="submission" date="2021-02" db="EMBL/GenBank/DDBJ databases">
        <title>Leishmania (Mundinia) enrietti genome sequencing and assembly.</title>
        <authorList>
            <person name="Almutairi H."/>
            <person name="Gatherer D."/>
        </authorList>
    </citation>
    <scope>NUCLEOTIDE SEQUENCE [LARGE SCALE GENOMIC DNA]</scope>
    <source>
        <strain evidence="2">CUR178</strain>
    </source>
</reference>
<gene>
    <name evidence="2" type="ORF">CUR178_02458</name>
</gene>
<comment type="caution">
    <text evidence="2">The sequence shown here is derived from an EMBL/GenBank/DDBJ whole genome shotgun (WGS) entry which is preliminary data.</text>
</comment>
<evidence type="ECO:0000313" key="3">
    <source>
        <dbReference type="Proteomes" id="UP000674179"/>
    </source>
</evidence>
<accession>A0A836FXH9</accession>
<feature type="region of interest" description="Disordered" evidence="1">
    <location>
        <begin position="561"/>
        <end position="641"/>
    </location>
</feature>
<dbReference type="Gene3D" id="1.20.5.190">
    <property type="match status" value="3"/>
</dbReference>
<dbReference type="InterPro" id="IPR011990">
    <property type="entry name" value="TPR-like_helical_dom_sf"/>
</dbReference>
<dbReference type="OrthoDB" id="2148418at2759"/>
<feature type="region of interest" description="Disordered" evidence="1">
    <location>
        <begin position="2099"/>
        <end position="2129"/>
    </location>
</feature>
<dbReference type="EMBL" id="JAFHKP010000032">
    <property type="protein sequence ID" value="KAG5471147.1"/>
    <property type="molecule type" value="Genomic_DNA"/>
</dbReference>
<feature type="compositionally biased region" description="Polar residues" evidence="1">
    <location>
        <begin position="406"/>
        <end position="424"/>
    </location>
</feature>
<dbReference type="Gene3D" id="1.25.40.10">
    <property type="entry name" value="Tetratricopeptide repeat domain"/>
    <property type="match status" value="1"/>
</dbReference>
<dbReference type="Proteomes" id="UP000674179">
    <property type="component" value="Chromosome 32"/>
</dbReference>
<dbReference type="InterPro" id="IPR000048">
    <property type="entry name" value="IQ_motif_EF-hand-BS"/>
</dbReference>
<feature type="compositionally biased region" description="Low complexity" evidence="1">
    <location>
        <begin position="448"/>
        <end position="482"/>
    </location>
</feature>
<dbReference type="GeneID" id="94169724"/>
<feature type="compositionally biased region" description="Polar residues" evidence="1">
    <location>
        <begin position="513"/>
        <end position="523"/>
    </location>
</feature>
<protein>
    <recommendedName>
        <fullName evidence="4">Flagellar Member 7</fullName>
    </recommendedName>
</protein>
<dbReference type="PANTHER" id="PTHR48125:SF10">
    <property type="entry name" value="OS12G0136300 PROTEIN"/>
    <property type="match status" value="1"/>
</dbReference>
<keyword evidence="3" id="KW-1185">Reference proteome</keyword>
<evidence type="ECO:0000256" key="1">
    <source>
        <dbReference type="SAM" id="MobiDB-lite"/>
    </source>
</evidence>
<sequence length="2429" mass="270166">MAAAVRRYSLANPPPVEGELSGHETAHEAEILELQALQAERDGEGGLSVLLMERALQIRCRLVNQLQEKCASVASGVSSTSSAYAHRMSVLGKPDEIGKEELFQEYQAQCSGLYDAAERLVVRCNELGVGHFKRDAFAEASPLLEYAMQLTEDDAYPLCEVEERRRHLRGVTLNNLGCMERRRGHFSEALEYMKSSMEMTGVESPVAYMNTSAILIQLRLSDEAVRMAERSIELLYQTPEDPSLLAVAHHNLAMALEPVDPPRCLEEYALAYRTACSTLGPESEATRSIQRSWRRYEMTRVPRTTAPFFIPSGGAAASHLREFAGAAPIRHAATAPHRSPATLPPQTHKSKSGGANGPTDVVELFPHPFLPCSTAPSAPARAQRNKTPIYRPTALPRRSPVPELTPSVTASLPSRTRVPDSQSHQQRQQQQQRRQNGAEKVLRPSPPASRTAAAPTRQPPANRANEAASAAASSDRVATATTPSPPPSRQRDAAAPRRYSRATRAQEPLRQSPLRTGTRQQDFSVKKSAMIVSSTANMPVKRESSASRYVHGRLTVQATPTALSSFAAQPPGRGSLLTARESGNRKPSTTLPPPRNLPPLQTAAALESPAVAPRRSYTRSSRSVAANEPLPPTSAPFSLESDPLSFLQNRLDVLLQDEEELEHKYLHATVIQSYYRGHLGRRRVAALRATRASYGRLTQLRRNMAARRIQRSFRRHRRDSRYPRAGGRLGRYAAGRGWRGVQHHAATQLQRIARGWLARRRYVQLRKYALESPLAASRIQRWIRALLARRRYAALRAEKAHAETEALELERRQYAATRIQSQWLTHLQRRACKAALSNRMMARAAEDARRRMSAAIRIQSAWRGHQARQLYRDTYSRTFKLRRTRLEHERRRHAAVKLQSFGRMLITKQQAMPLLTAARFRAATAIQTRSREGRAATTIQCAYRSHVARRVCATKRARRRRRIRQGLLQVHTAAMQRAGRGFLARRSVGVKFSALQTEADRYERLLQALQGRELDTARRAQHARELHISDIRDSEIDERGVLELAEQQQRHRLRRECSASLPPTRKPPPAQTLMREIFSPALHDFTLIIKAKQQRADRSRARDDYLDRCTADDADAHEKASARVIADFMLSAPARKELDRLACRELLAAEADASTPERPLTAEQIAEERKELDRLACRELLAAEADASAPERPLTAEQIAEERKELDRLACREVLAAEADASTPERPLTAEQIAEERKELDRLACRELLAAEADASAPERPLTAEQIAEERKELDRLACRELLAAEADASVPERPLTAEQIAEERKELDRLACRELLAAEADASTPERPLTAEQIAEERKELDRLACRELLAAEADASAPERPLTAEQIAEERKELDRLACRELLAAEADASAPERPLTAEQIAEERKELDRLACRELLAAEADASAPERPLTAEQIAEERKELDRLACREVLAAEADASAPERPLTAEQIAEERKELDRLACRELLAAEADASAPERPLTAEQIAEERKELDRLACREVLAAEADASAPERPLTAEQIAEERKELDRLACRELLAAEADASTPERPLTAEQIAEERKELDRLACRELLAAEADASAPERPLTAEQIAEERKELDRLACRELLAAEADASTPERPLTAEQIAEERKELDRLACRELLAAEADASAPERPLTAEQIAEERKELRGSQGASNAGGECVMVSEDFSVSSGCSVCTSELACEMLARKKAVWQAEVCTERRQRQEAEALHWAAFDYRQQRICIAEEEADLAPFRMRRSRLEKPTLGEKRNAVAAAAGSSESSACKHGPERAALERAAVWCIERYFIGWWDRKFLTALQRMRDEYLNAMQEFEFHDEPVLTTVRLREVHARYSDLRRSAKQSAASGSPAGCLKVVNCRTSCWTLAAWGSRKTLRGFARIIKAKQQRADRSRARDDYLDRCMADDADAHEKASARVIADFMLSAAARSTLLRRAKTMSAYNDARVMQEEVESESMSQRLAEQQVVAERLALGQLGYLEMATECRKPGRADWTEQTASRDAALRAQKIKDARCSTDAGRTSTSSSSRPLDSSDQETLSCGEARGRLCVFAMTVRDKRDLRQRQAARDAYLQDMRDESTSGTGEEMEHEKRLPTSSTGARTWPLTGETVCSDVTGIAGQEALLQLYCQERRFFASSLLGGFARIIKAKQQRADRSRARDDYLDRCTADDADAHEKASARVIADFMLSAAARSTLLRRAKTMSAYNDARVMQEEVEGALVAVAEFSGEAASEKCSEVPQLSRATSPAVRRIQRFVRGVQARGHLRALQEARSAYLEQEVAVEELLYSAALTIQRMFRCHLARRQAAEAIAQGHACLPSHEEGSNTDGGLGALGHDALSSEVLSLFAPSSKGVVSGGAESVVTSALSPRRASSTFSVGARELTSTAVVTVVNEAKEAVRD</sequence>
<dbReference type="SUPFAM" id="SSF48452">
    <property type="entry name" value="TPR-like"/>
    <property type="match status" value="1"/>
</dbReference>
<dbReference type="PANTHER" id="PTHR48125">
    <property type="entry name" value="LP07818P1"/>
    <property type="match status" value="1"/>
</dbReference>
<dbReference type="PROSITE" id="PS50096">
    <property type="entry name" value="IQ"/>
    <property type="match status" value="8"/>
</dbReference>